<dbReference type="EMBL" id="BSYR01000016">
    <property type="protein sequence ID" value="GMI79633.1"/>
    <property type="molecule type" value="Genomic_DNA"/>
</dbReference>
<name>A0A9W7HLJ2_HIBTR</name>
<accession>A0A9W7HLJ2</accession>
<sequence>MAGLQYYFFPTDFFYPRPAQSSPAVDSTPPAPTLTAPVENKSLVEDDDGRHHGIVVYKGNKTSVSVRKQGEQLGRICLRAKPSGSTS</sequence>
<evidence type="ECO:0000313" key="1">
    <source>
        <dbReference type="EMBL" id="GMI79633.1"/>
    </source>
</evidence>
<gene>
    <name evidence="1" type="ORF">HRI_001632600</name>
</gene>
<protein>
    <submittedName>
        <fullName evidence="1">Uncharacterized protein</fullName>
    </submittedName>
</protein>
<keyword evidence="2" id="KW-1185">Reference proteome</keyword>
<reference evidence="1" key="1">
    <citation type="submission" date="2023-05" db="EMBL/GenBank/DDBJ databases">
        <title>Genome and transcriptome analyses reveal genes involved in the formation of fine ridges on petal epidermal cells in Hibiscus trionum.</title>
        <authorList>
            <person name="Koshimizu S."/>
            <person name="Masuda S."/>
            <person name="Ishii T."/>
            <person name="Shirasu K."/>
            <person name="Hoshino A."/>
            <person name="Arita M."/>
        </authorList>
    </citation>
    <scope>NUCLEOTIDE SEQUENCE</scope>
    <source>
        <strain evidence="1">Hamamatsu line</strain>
    </source>
</reference>
<proteinExistence type="predicted"/>
<dbReference type="AlphaFoldDB" id="A0A9W7HLJ2"/>
<evidence type="ECO:0000313" key="2">
    <source>
        <dbReference type="Proteomes" id="UP001165190"/>
    </source>
</evidence>
<dbReference type="Proteomes" id="UP001165190">
    <property type="component" value="Unassembled WGS sequence"/>
</dbReference>
<dbReference type="OrthoDB" id="841242at2759"/>
<comment type="caution">
    <text evidence="1">The sequence shown here is derived from an EMBL/GenBank/DDBJ whole genome shotgun (WGS) entry which is preliminary data.</text>
</comment>
<dbReference type="PANTHER" id="PTHR38223">
    <property type="match status" value="1"/>
</dbReference>
<dbReference type="PANTHER" id="PTHR38223:SF4">
    <property type="match status" value="1"/>
</dbReference>
<organism evidence="1 2">
    <name type="scientific">Hibiscus trionum</name>
    <name type="common">Flower of an hour</name>
    <dbReference type="NCBI Taxonomy" id="183268"/>
    <lineage>
        <taxon>Eukaryota</taxon>
        <taxon>Viridiplantae</taxon>
        <taxon>Streptophyta</taxon>
        <taxon>Embryophyta</taxon>
        <taxon>Tracheophyta</taxon>
        <taxon>Spermatophyta</taxon>
        <taxon>Magnoliopsida</taxon>
        <taxon>eudicotyledons</taxon>
        <taxon>Gunneridae</taxon>
        <taxon>Pentapetalae</taxon>
        <taxon>rosids</taxon>
        <taxon>malvids</taxon>
        <taxon>Malvales</taxon>
        <taxon>Malvaceae</taxon>
        <taxon>Malvoideae</taxon>
        <taxon>Hibiscus</taxon>
    </lineage>
</organism>